<sequence length="234" mass="26490">MKIKPKIVVLTGAGISQESGLKTFRDSGGLWEDYDISQIATPEAFEENPKLVLKFYNLRKKQLKDVEPNAAHHFLKTLEDDFEVIIITQNVDDLHERAGSKNIIHLHGELKKARSVFNDEIAFEYEKDIQWGDLHSDGGQLRPHIVWFGEAVPQMQKAIEEAQKADILLIIGTSLQVYPAAGLVHEVATNVPVYLIDPSPIEFPSFNRKIHHIQKKAIAGIEELNEILKIFLKP</sequence>
<dbReference type="InterPro" id="IPR026591">
    <property type="entry name" value="Sirtuin_cat_small_dom_sf"/>
</dbReference>
<dbReference type="InterPro" id="IPR003000">
    <property type="entry name" value="Sirtuin"/>
</dbReference>
<keyword evidence="3" id="KW-0520">NAD</keyword>
<dbReference type="Gene3D" id="3.30.1600.10">
    <property type="entry name" value="SIR2/SIRT2 'Small Domain"/>
    <property type="match status" value="1"/>
</dbReference>
<keyword evidence="2" id="KW-0808">Transferase</keyword>
<dbReference type="PANTHER" id="PTHR11085:SF4">
    <property type="entry name" value="NAD-DEPENDENT PROTEIN DEACYLASE"/>
    <property type="match status" value="1"/>
</dbReference>
<keyword evidence="7" id="KW-1185">Reference proteome</keyword>
<dbReference type="GO" id="GO:0016787">
    <property type="term" value="F:hydrolase activity"/>
    <property type="evidence" value="ECO:0007669"/>
    <property type="project" value="UniProtKB-KW"/>
</dbReference>
<evidence type="ECO:0000256" key="2">
    <source>
        <dbReference type="ARBA" id="ARBA00022679"/>
    </source>
</evidence>
<organism evidence="6 7">
    <name type="scientific">Candidatus Ornithobacterium hominis</name>
    <dbReference type="NCBI Taxonomy" id="2497989"/>
    <lineage>
        <taxon>Bacteria</taxon>
        <taxon>Pseudomonadati</taxon>
        <taxon>Bacteroidota</taxon>
        <taxon>Flavobacteriia</taxon>
        <taxon>Flavobacteriales</taxon>
        <taxon>Weeksellaceae</taxon>
        <taxon>Ornithobacterium</taxon>
    </lineage>
</organism>
<evidence type="ECO:0000259" key="5">
    <source>
        <dbReference type="PROSITE" id="PS50305"/>
    </source>
</evidence>
<gene>
    <name evidence="6" type="primary">cobB</name>
    <name evidence="6" type="ORF">SAMEA104719789_01113</name>
</gene>
<dbReference type="Gene3D" id="3.40.50.1220">
    <property type="entry name" value="TPP-binding domain"/>
    <property type="match status" value="1"/>
</dbReference>
<evidence type="ECO:0000256" key="4">
    <source>
        <dbReference type="PROSITE-ProRule" id="PRU00236"/>
    </source>
</evidence>
<name>A0A383U1H7_9FLAO</name>
<dbReference type="PROSITE" id="PS50305">
    <property type="entry name" value="SIRTUIN"/>
    <property type="match status" value="1"/>
</dbReference>
<reference evidence="6 7" key="1">
    <citation type="submission" date="2018-09" db="EMBL/GenBank/DDBJ databases">
        <authorList>
            <consortium name="Pathogen Informatics"/>
        </authorList>
    </citation>
    <scope>NUCLEOTIDE SEQUENCE [LARGE SCALE GENOMIC DNA]</scope>
    <source>
        <strain evidence="6 7">OH-22767</strain>
    </source>
</reference>
<dbReference type="OrthoDB" id="9800582at2"/>
<dbReference type="PANTHER" id="PTHR11085">
    <property type="entry name" value="NAD-DEPENDENT PROTEIN DEACYLASE SIRTUIN-5, MITOCHONDRIAL-RELATED"/>
    <property type="match status" value="1"/>
</dbReference>
<dbReference type="Pfam" id="PF02146">
    <property type="entry name" value="SIR2"/>
    <property type="match status" value="1"/>
</dbReference>
<protein>
    <recommendedName>
        <fullName evidence="1">protein acetyllysine N-acetyltransferase</fullName>
        <ecNumber evidence="1">2.3.1.286</ecNumber>
    </recommendedName>
</protein>
<dbReference type="EC" id="2.3.1.286" evidence="1"/>
<evidence type="ECO:0000256" key="1">
    <source>
        <dbReference type="ARBA" id="ARBA00012928"/>
    </source>
</evidence>
<proteinExistence type="predicted"/>
<dbReference type="InterPro" id="IPR026590">
    <property type="entry name" value="Ssirtuin_cat_dom"/>
</dbReference>
<feature type="domain" description="Deacetylase sirtuin-type" evidence="5">
    <location>
        <begin position="1"/>
        <end position="234"/>
    </location>
</feature>
<evidence type="ECO:0000313" key="6">
    <source>
        <dbReference type="EMBL" id="SZD73011.1"/>
    </source>
</evidence>
<evidence type="ECO:0000313" key="7">
    <source>
        <dbReference type="Proteomes" id="UP000262142"/>
    </source>
</evidence>
<dbReference type="InterPro" id="IPR050134">
    <property type="entry name" value="NAD-dep_sirtuin_deacylases"/>
</dbReference>
<dbReference type="GO" id="GO:0017136">
    <property type="term" value="F:histone deacetylase activity, NAD-dependent"/>
    <property type="evidence" value="ECO:0007669"/>
    <property type="project" value="TreeGrafter"/>
</dbReference>
<comment type="caution">
    <text evidence="4">Lacks conserved residue(s) required for the propagation of feature annotation.</text>
</comment>
<dbReference type="Proteomes" id="UP000262142">
    <property type="component" value="Unassembled WGS sequence"/>
</dbReference>
<dbReference type="InterPro" id="IPR029035">
    <property type="entry name" value="DHS-like_NAD/FAD-binding_dom"/>
</dbReference>
<dbReference type="SUPFAM" id="SSF52467">
    <property type="entry name" value="DHS-like NAD/FAD-binding domain"/>
    <property type="match status" value="1"/>
</dbReference>
<accession>A0A383U1H7</accession>
<evidence type="ECO:0000256" key="3">
    <source>
        <dbReference type="ARBA" id="ARBA00023027"/>
    </source>
</evidence>
<dbReference type="AlphaFoldDB" id="A0A383U1H7"/>
<keyword evidence="6" id="KW-0378">Hydrolase</keyword>
<dbReference type="RefSeq" id="WP_119059415.1">
    <property type="nucleotide sequence ID" value="NZ_UNSC01000004.1"/>
</dbReference>
<dbReference type="EMBL" id="UNSC01000004">
    <property type="protein sequence ID" value="SZD73011.1"/>
    <property type="molecule type" value="Genomic_DNA"/>
</dbReference>
<dbReference type="GO" id="GO:0070403">
    <property type="term" value="F:NAD+ binding"/>
    <property type="evidence" value="ECO:0007669"/>
    <property type="project" value="InterPro"/>
</dbReference>